<dbReference type="PANTHER" id="PTHR43861">
    <property type="entry name" value="TRANS-ACONITATE 2-METHYLTRANSFERASE-RELATED"/>
    <property type="match status" value="1"/>
</dbReference>
<dbReference type="Pfam" id="PF13649">
    <property type="entry name" value="Methyltransf_25"/>
    <property type="match status" value="1"/>
</dbReference>
<dbReference type="CDD" id="cd02440">
    <property type="entry name" value="AdoMet_MTases"/>
    <property type="match status" value="1"/>
</dbReference>
<dbReference type="GO" id="GO:0032259">
    <property type="term" value="P:methylation"/>
    <property type="evidence" value="ECO:0007669"/>
    <property type="project" value="UniProtKB-KW"/>
</dbReference>
<evidence type="ECO:0000313" key="3">
    <source>
        <dbReference type="EMBL" id="MCC2167193.1"/>
    </source>
</evidence>
<protein>
    <submittedName>
        <fullName evidence="3">Class I SAM-dependent methyltransferase</fullName>
    </submittedName>
</protein>
<sequence>MEMYEDFALVYDRFMDETPYEEWCQFVVGRLKQDQITDGILLDLGCGTGSMTELLAKQGYDMIGVDLSDSMLDIAMEKRAQSGHNILYLQQDMREFELYGTVRAVICLCDSLNYLLEENDLLTTFKLVNNYLDPNGLFIFDFNTVYKYETVIGDSTIAENREDCSFIWENYYTAEDQINEYDLTIFVKQQKDLFRKFTETHLQRGYTLETMKRLVEQSGLIFVEALDADTHGSVTETSERIYVIAREHGKNLG</sequence>
<accession>A0AAE3DN79</accession>
<dbReference type="SUPFAM" id="SSF53335">
    <property type="entry name" value="S-adenosyl-L-methionine-dependent methyltransferases"/>
    <property type="match status" value="1"/>
</dbReference>
<dbReference type="Proteomes" id="UP001199355">
    <property type="component" value="Unassembled WGS sequence"/>
</dbReference>
<keyword evidence="3" id="KW-0489">Methyltransferase</keyword>
<comment type="caution">
    <text evidence="3">The sequence shown here is derived from an EMBL/GenBank/DDBJ whole genome shotgun (WGS) entry which is preliminary data.</text>
</comment>
<evidence type="ECO:0000259" key="2">
    <source>
        <dbReference type="Pfam" id="PF13649"/>
    </source>
</evidence>
<organism evidence="3 4">
    <name type="scientific">Gallintestinimicrobium propionicum</name>
    <dbReference type="NCBI Taxonomy" id="2981770"/>
    <lineage>
        <taxon>Bacteria</taxon>
        <taxon>Bacillati</taxon>
        <taxon>Bacillota</taxon>
        <taxon>Clostridia</taxon>
        <taxon>Lachnospirales</taxon>
        <taxon>Lachnospiraceae</taxon>
        <taxon>Gallintestinimicrobium</taxon>
    </lineage>
</organism>
<dbReference type="RefSeq" id="WP_308727973.1">
    <property type="nucleotide sequence ID" value="NZ_JAJEQF010000010.1"/>
</dbReference>
<name>A0AAE3DN79_9FIRM</name>
<evidence type="ECO:0000313" key="4">
    <source>
        <dbReference type="Proteomes" id="UP001199355"/>
    </source>
</evidence>
<evidence type="ECO:0000256" key="1">
    <source>
        <dbReference type="ARBA" id="ARBA00022679"/>
    </source>
</evidence>
<feature type="domain" description="Methyltransferase" evidence="2">
    <location>
        <begin position="42"/>
        <end position="136"/>
    </location>
</feature>
<reference evidence="3 4" key="1">
    <citation type="submission" date="2021-10" db="EMBL/GenBank/DDBJ databases">
        <title>Anaerobic single-cell dispensing facilitates the cultivation of human gut bacteria.</title>
        <authorList>
            <person name="Afrizal A."/>
        </authorList>
    </citation>
    <scope>NUCLEOTIDE SEQUENCE [LARGE SCALE GENOMIC DNA]</scope>
    <source>
        <strain evidence="3 4">CLA-AA-H244</strain>
    </source>
</reference>
<dbReference type="Gene3D" id="2.20.25.110">
    <property type="entry name" value="S-adenosyl-L-methionine-dependent methyltransferases"/>
    <property type="match status" value="1"/>
</dbReference>
<gene>
    <name evidence="3" type="ORF">LKD45_05695</name>
</gene>
<keyword evidence="4" id="KW-1185">Reference proteome</keyword>
<dbReference type="Gene3D" id="3.40.50.150">
    <property type="entry name" value="Vaccinia Virus protein VP39"/>
    <property type="match status" value="1"/>
</dbReference>
<dbReference type="EMBL" id="JAJEQF010000010">
    <property type="protein sequence ID" value="MCC2167193.1"/>
    <property type="molecule type" value="Genomic_DNA"/>
</dbReference>
<dbReference type="InterPro" id="IPR029063">
    <property type="entry name" value="SAM-dependent_MTases_sf"/>
</dbReference>
<keyword evidence="1" id="KW-0808">Transferase</keyword>
<dbReference type="InterPro" id="IPR041698">
    <property type="entry name" value="Methyltransf_25"/>
</dbReference>
<proteinExistence type="predicted"/>
<dbReference type="AlphaFoldDB" id="A0AAE3DN79"/>
<dbReference type="GO" id="GO:0008168">
    <property type="term" value="F:methyltransferase activity"/>
    <property type="evidence" value="ECO:0007669"/>
    <property type="project" value="UniProtKB-KW"/>
</dbReference>